<evidence type="ECO:0000256" key="2">
    <source>
        <dbReference type="ARBA" id="ARBA00023015"/>
    </source>
</evidence>
<evidence type="ECO:0000313" key="7">
    <source>
        <dbReference type="Proteomes" id="UP000188174"/>
    </source>
</evidence>
<dbReference type="Pfam" id="PF03466">
    <property type="entry name" value="LysR_substrate"/>
    <property type="match status" value="1"/>
</dbReference>
<feature type="domain" description="HTH lysR-type" evidence="5">
    <location>
        <begin position="3"/>
        <end position="61"/>
    </location>
</feature>
<evidence type="ECO:0000256" key="4">
    <source>
        <dbReference type="ARBA" id="ARBA00023163"/>
    </source>
</evidence>
<reference evidence="6 7" key="1">
    <citation type="submission" date="2017-02" db="EMBL/GenBank/DDBJ databases">
        <authorList>
            <person name="Jeong S."/>
        </authorList>
    </citation>
    <scope>NUCLEOTIDE SEQUENCE [LARGE SCALE GENOMIC DNA]</scope>
    <source>
        <strain evidence="6 7">RMAR6-6</strain>
    </source>
</reference>
<comment type="similarity">
    <text evidence="1">Belongs to the LysR transcriptional regulatory family.</text>
</comment>
<evidence type="ECO:0000256" key="3">
    <source>
        <dbReference type="ARBA" id="ARBA00023125"/>
    </source>
</evidence>
<gene>
    <name evidence="6" type="ORF">B0E33_09925</name>
</gene>
<keyword evidence="3" id="KW-0238">DNA-binding</keyword>
<dbReference type="SUPFAM" id="SSF46785">
    <property type="entry name" value="Winged helix' DNA-binding domain"/>
    <property type="match status" value="1"/>
</dbReference>
<dbReference type="Pfam" id="PF00126">
    <property type="entry name" value="HTH_1"/>
    <property type="match status" value="1"/>
</dbReference>
<dbReference type="InterPro" id="IPR036390">
    <property type="entry name" value="WH_DNA-bd_sf"/>
</dbReference>
<dbReference type="PANTHER" id="PTHR30346:SF0">
    <property type="entry name" value="HCA OPERON TRANSCRIPTIONAL ACTIVATOR HCAR"/>
    <property type="match status" value="1"/>
</dbReference>
<dbReference type="Gene3D" id="3.40.190.10">
    <property type="entry name" value="Periplasmic binding protein-like II"/>
    <property type="match status" value="2"/>
</dbReference>
<dbReference type="RefSeq" id="WP_077291091.1">
    <property type="nucleotide sequence ID" value="NZ_CP019630.1"/>
</dbReference>
<sequence length="303" mass="33264">MDISLRALRYFVATAEAGKISEAAVRLNISQPSVSAAIHQIEEKFGLQLFLRLPAKGIQLTSDGARFLERARYLLAQAEEFQHDASAISQGIDGEITVASFVNLSPTIMAELLGIFREKYPMVRVNFRDANQHDIISGLMTGQIEIAVTFDLALQSGFSSSVLATLQPRAVLSPDDPLALERSISLHDLCTRPFVLMDLPHTRDYFHSLFSDQRIAPAIAYRCISFEAVRSFVASGLGVSLLNISPATDVALCGRPVVLRPITEAVRPLRIVLLRSKRLKMRPALNVFQEVATQVLPALAGPL</sequence>
<evidence type="ECO:0000259" key="5">
    <source>
        <dbReference type="PROSITE" id="PS50931"/>
    </source>
</evidence>
<name>A0ABN4WUQ0_9HYPH</name>
<dbReference type="SUPFAM" id="SSF53850">
    <property type="entry name" value="Periplasmic binding protein-like II"/>
    <property type="match status" value="1"/>
</dbReference>
<dbReference type="InterPro" id="IPR036388">
    <property type="entry name" value="WH-like_DNA-bd_sf"/>
</dbReference>
<evidence type="ECO:0000256" key="1">
    <source>
        <dbReference type="ARBA" id="ARBA00009437"/>
    </source>
</evidence>
<proteinExistence type="inferred from homology"/>
<dbReference type="PROSITE" id="PS50931">
    <property type="entry name" value="HTH_LYSR"/>
    <property type="match status" value="1"/>
</dbReference>
<dbReference type="InterPro" id="IPR005119">
    <property type="entry name" value="LysR_subst-bd"/>
</dbReference>
<accession>A0ABN4WUQ0</accession>
<evidence type="ECO:0000313" key="6">
    <source>
        <dbReference type="EMBL" id="AQQ03867.1"/>
    </source>
</evidence>
<organism evidence="6 7">
    <name type="scientific">Roseibium algicola</name>
    <dbReference type="NCBI Taxonomy" id="2857014"/>
    <lineage>
        <taxon>Bacteria</taxon>
        <taxon>Pseudomonadati</taxon>
        <taxon>Pseudomonadota</taxon>
        <taxon>Alphaproteobacteria</taxon>
        <taxon>Hyphomicrobiales</taxon>
        <taxon>Stappiaceae</taxon>
        <taxon>Roseibium</taxon>
    </lineage>
</organism>
<dbReference type="PANTHER" id="PTHR30346">
    <property type="entry name" value="TRANSCRIPTIONAL DUAL REGULATOR HCAR-RELATED"/>
    <property type="match status" value="1"/>
</dbReference>
<keyword evidence="7" id="KW-1185">Reference proteome</keyword>
<dbReference type="PRINTS" id="PR00039">
    <property type="entry name" value="HTHLYSR"/>
</dbReference>
<dbReference type="Proteomes" id="UP000188174">
    <property type="component" value="Chromosome"/>
</dbReference>
<dbReference type="InterPro" id="IPR000847">
    <property type="entry name" value="LysR_HTH_N"/>
</dbReference>
<keyword evidence="4" id="KW-0804">Transcription</keyword>
<keyword evidence="2" id="KW-0805">Transcription regulation</keyword>
<dbReference type="Gene3D" id="1.10.10.10">
    <property type="entry name" value="Winged helix-like DNA-binding domain superfamily/Winged helix DNA-binding domain"/>
    <property type="match status" value="1"/>
</dbReference>
<protein>
    <recommendedName>
        <fullName evidence="5">HTH lysR-type domain-containing protein</fullName>
    </recommendedName>
</protein>
<dbReference type="EMBL" id="CP019630">
    <property type="protein sequence ID" value="AQQ03867.1"/>
    <property type="molecule type" value="Genomic_DNA"/>
</dbReference>